<dbReference type="EMBL" id="RQXU01000043">
    <property type="protein sequence ID" value="RRH80046.1"/>
    <property type="molecule type" value="Genomic_DNA"/>
</dbReference>
<feature type="domain" description="ABC transmembrane type-1" evidence="8">
    <location>
        <begin position="109"/>
        <end position="325"/>
    </location>
</feature>
<name>A0A3P3E1W2_9BURK</name>
<evidence type="ECO:0000256" key="3">
    <source>
        <dbReference type="ARBA" id="ARBA00022475"/>
    </source>
</evidence>
<dbReference type="Pfam" id="PF00528">
    <property type="entry name" value="BPD_transp_1"/>
    <property type="match status" value="1"/>
</dbReference>
<evidence type="ECO:0000256" key="1">
    <source>
        <dbReference type="ARBA" id="ARBA00004651"/>
    </source>
</evidence>
<gene>
    <name evidence="9" type="ORF">EH244_31190</name>
</gene>
<dbReference type="PROSITE" id="PS50928">
    <property type="entry name" value="ABC_TM1"/>
    <property type="match status" value="1"/>
</dbReference>
<comment type="subcellular location">
    <subcellularLocation>
        <location evidence="1 7">Cell membrane</location>
        <topology evidence="1 7">Multi-pass membrane protein</topology>
    </subcellularLocation>
</comment>
<evidence type="ECO:0000256" key="6">
    <source>
        <dbReference type="ARBA" id="ARBA00023136"/>
    </source>
</evidence>
<comment type="caution">
    <text evidence="9">The sequence shown here is derived from an EMBL/GenBank/DDBJ whole genome shotgun (WGS) entry which is preliminary data.</text>
</comment>
<dbReference type="InterPro" id="IPR035906">
    <property type="entry name" value="MetI-like_sf"/>
</dbReference>
<accession>A0A3P3E1W2</accession>
<proteinExistence type="inferred from homology"/>
<keyword evidence="4 7" id="KW-0812">Transmembrane</keyword>
<evidence type="ECO:0000259" key="8">
    <source>
        <dbReference type="PROSITE" id="PS50928"/>
    </source>
</evidence>
<keyword evidence="2 7" id="KW-0813">Transport</keyword>
<protein>
    <submittedName>
        <fullName evidence="9">Sugar ABC transporter permease</fullName>
    </submittedName>
</protein>
<feature type="transmembrane region" description="Helical" evidence="7">
    <location>
        <begin position="146"/>
        <end position="166"/>
    </location>
</feature>
<dbReference type="CDD" id="cd06261">
    <property type="entry name" value="TM_PBP2"/>
    <property type="match status" value="1"/>
</dbReference>
<evidence type="ECO:0000256" key="4">
    <source>
        <dbReference type="ARBA" id="ARBA00022692"/>
    </source>
</evidence>
<dbReference type="GO" id="GO:0055085">
    <property type="term" value="P:transmembrane transport"/>
    <property type="evidence" value="ECO:0007669"/>
    <property type="project" value="InterPro"/>
</dbReference>
<dbReference type="GO" id="GO:0005886">
    <property type="term" value="C:plasma membrane"/>
    <property type="evidence" value="ECO:0007669"/>
    <property type="project" value="UniProtKB-SubCell"/>
</dbReference>
<organism evidence="9 10">
    <name type="scientific">Variovorax beijingensis</name>
    <dbReference type="NCBI Taxonomy" id="2496117"/>
    <lineage>
        <taxon>Bacteria</taxon>
        <taxon>Pseudomonadati</taxon>
        <taxon>Pseudomonadota</taxon>
        <taxon>Betaproteobacteria</taxon>
        <taxon>Burkholderiales</taxon>
        <taxon>Comamonadaceae</taxon>
        <taxon>Variovorax</taxon>
    </lineage>
</organism>
<feature type="transmembrane region" description="Helical" evidence="7">
    <location>
        <begin position="246"/>
        <end position="264"/>
    </location>
</feature>
<comment type="similarity">
    <text evidence="7">Belongs to the binding-protein-dependent transport system permease family.</text>
</comment>
<evidence type="ECO:0000256" key="5">
    <source>
        <dbReference type="ARBA" id="ARBA00022989"/>
    </source>
</evidence>
<keyword evidence="6 7" id="KW-0472">Membrane</keyword>
<feature type="transmembrane region" description="Helical" evidence="7">
    <location>
        <begin position="52"/>
        <end position="72"/>
    </location>
</feature>
<keyword evidence="5 7" id="KW-1133">Transmembrane helix</keyword>
<dbReference type="PANTHER" id="PTHR30193:SF37">
    <property type="entry name" value="INNER MEMBRANE ABC TRANSPORTER PERMEASE PROTEIN YCJO"/>
    <property type="match status" value="1"/>
</dbReference>
<evidence type="ECO:0000313" key="10">
    <source>
        <dbReference type="Proteomes" id="UP000271590"/>
    </source>
</evidence>
<evidence type="ECO:0000256" key="7">
    <source>
        <dbReference type="RuleBase" id="RU363032"/>
    </source>
</evidence>
<dbReference type="InterPro" id="IPR000515">
    <property type="entry name" value="MetI-like"/>
</dbReference>
<sequence length="337" mass="38178">MRHARPRADSGRLGAVDMSDPSFGVAAAMRRTLASWLCAPEADSRRASLPTVMLFLAPALIVYAALTAYPVLRTFYNSFFNVADLASSEFVGWAHYAEVFKDRTFWAAVRNTAIWSVIGPILDVVVGLLLALCLYAGVPFSRFLRVAWFTPVLLSYVVVGIMWVWIYNYDWGVVNGLLRAMGLESWAQAWLGDPRFALGSLIVTHAWKWAGFNMVVCLAALHSLPSEVLEAAELDNCGWWNKLTDIIVPMLWPTLLNLYILAFIGKMKVFDLVWIMTEGGPVWSTETVSTYVYKRAFNWNTFDLGYPSAIAVVWFFVVVGFVVFFNLLFRRRERMEY</sequence>
<evidence type="ECO:0000313" key="9">
    <source>
        <dbReference type="EMBL" id="RRH80046.1"/>
    </source>
</evidence>
<feature type="transmembrane region" description="Helical" evidence="7">
    <location>
        <begin position="113"/>
        <end position="134"/>
    </location>
</feature>
<dbReference type="AlphaFoldDB" id="A0A3P3E1W2"/>
<reference evidence="9 10" key="1">
    <citation type="submission" date="2018-11" db="EMBL/GenBank/DDBJ databases">
        <title>The genome of Variovorax sp T529.</title>
        <authorList>
            <person name="Gao J."/>
        </authorList>
    </citation>
    <scope>NUCLEOTIDE SEQUENCE [LARGE SCALE GENOMIC DNA]</scope>
    <source>
        <strain evidence="9 10">T529</strain>
    </source>
</reference>
<keyword evidence="3" id="KW-1003">Cell membrane</keyword>
<dbReference type="SUPFAM" id="SSF161098">
    <property type="entry name" value="MetI-like"/>
    <property type="match status" value="1"/>
</dbReference>
<evidence type="ECO:0000256" key="2">
    <source>
        <dbReference type="ARBA" id="ARBA00022448"/>
    </source>
</evidence>
<dbReference type="InterPro" id="IPR051393">
    <property type="entry name" value="ABC_transporter_permease"/>
</dbReference>
<dbReference type="Proteomes" id="UP000271590">
    <property type="component" value="Unassembled WGS sequence"/>
</dbReference>
<dbReference type="Gene3D" id="1.10.3720.10">
    <property type="entry name" value="MetI-like"/>
    <property type="match status" value="1"/>
</dbReference>
<feature type="transmembrane region" description="Helical" evidence="7">
    <location>
        <begin position="304"/>
        <end position="329"/>
    </location>
</feature>
<dbReference type="PANTHER" id="PTHR30193">
    <property type="entry name" value="ABC TRANSPORTER PERMEASE PROTEIN"/>
    <property type="match status" value="1"/>
</dbReference>